<keyword evidence="1" id="KW-0344">Guanine-nucleotide releasing factor</keyword>
<evidence type="ECO:0000313" key="5">
    <source>
        <dbReference type="Proteomes" id="UP000829720"/>
    </source>
</evidence>
<accession>A0A8T3EBQ7</accession>
<evidence type="ECO:0000256" key="1">
    <source>
        <dbReference type="PROSITE-ProRule" id="PRU00168"/>
    </source>
</evidence>
<evidence type="ECO:0000256" key="2">
    <source>
        <dbReference type="SAM" id="MobiDB-lite"/>
    </source>
</evidence>
<dbReference type="OrthoDB" id="2412973at2759"/>
<dbReference type="PANTHER" id="PTHR14247">
    <property type="entry name" value="BREAST CANCER ANTI-ESTROGEN RESISTANCE PROTEIN 3 HOMOLOG-LIKE PROTEIN"/>
    <property type="match status" value="1"/>
</dbReference>
<evidence type="ECO:0000259" key="3">
    <source>
        <dbReference type="PROSITE" id="PS50009"/>
    </source>
</evidence>
<dbReference type="Proteomes" id="UP000829720">
    <property type="component" value="Unassembled WGS sequence"/>
</dbReference>
<protein>
    <recommendedName>
        <fullName evidence="3">Ras-GEF domain-containing protein</fullName>
    </recommendedName>
</protein>
<name>A0A8T3EBQ7_9TELE</name>
<dbReference type="SUPFAM" id="SSF48366">
    <property type="entry name" value="Ras GEF"/>
    <property type="match status" value="1"/>
</dbReference>
<dbReference type="GO" id="GO:0005085">
    <property type="term" value="F:guanyl-nucleotide exchange factor activity"/>
    <property type="evidence" value="ECO:0007669"/>
    <property type="project" value="UniProtKB-KW"/>
</dbReference>
<sequence length="181" mass="19419">MATPPKGRGAATASSAPTPPRPRPRPPRATWSGCVLRRAGRDGQGGGGGVCGALVETISSFKPGRYQSSLMPAENKPLEMNILKRVKELLAEVDAKTAAKHITKADCMVARILGVTKEMQRMMGVGFGLELLTLPHGHQLRLDLLERFYTMSIMMAVDLLGCTGSTEERAALLHKTIQLAA</sequence>
<keyword evidence="5" id="KW-1185">Reference proteome</keyword>
<dbReference type="InterPro" id="IPR036964">
    <property type="entry name" value="RASGEF_cat_dom_sf"/>
</dbReference>
<dbReference type="Gene3D" id="1.10.840.10">
    <property type="entry name" value="Ras guanine-nucleotide exchange factors catalytic domain"/>
    <property type="match status" value="1"/>
</dbReference>
<feature type="domain" description="Ras-GEF" evidence="3">
    <location>
        <begin position="94"/>
        <end position="181"/>
    </location>
</feature>
<dbReference type="InterPro" id="IPR023578">
    <property type="entry name" value="Ras_GEF_dom_sf"/>
</dbReference>
<gene>
    <name evidence="4" type="ORF">AGOR_G00009290</name>
</gene>
<feature type="region of interest" description="Disordered" evidence="2">
    <location>
        <begin position="1"/>
        <end position="30"/>
    </location>
</feature>
<reference evidence="4" key="1">
    <citation type="submission" date="2021-01" db="EMBL/GenBank/DDBJ databases">
        <authorList>
            <person name="Zahm M."/>
            <person name="Roques C."/>
            <person name="Cabau C."/>
            <person name="Klopp C."/>
            <person name="Donnadieu C."/>
            <person name="Jouanno E."/>
            <person name="Lampietro C."/>
            <person name="Louis A."/>
            <person name="Herpin A."/>
            <person name="Echchiki A."/>
            <person name="Berthelot C."/>
            <person name="Parey E."/>
            <person name="Roest-Crollius H."/>
            <person name="Braasch I."/>
            <person name="Postlethwait J."/>
            <person name="Bobe J."/>
            <person name="Montfort J."/>
            <person name="Bouchez O."/>
            <person name="Begum T."/>
            <person name="Mejri S."/>
            <person name="Adams A."/>
            <person name="Chen W.-J."/>
            <person name="Guiguen Y."/>
        </authorList>
    </citation>
    <scope>NUCLEOTIDE SEQUENCE</scope>
    <source>
        <tissue evidence="4">Blood</tissue>
    </source>
</reference>
<dbReference type="PANTHER" id="PTHR14247:SF6">
    <property type="entry name" value="SH2 DOMAIN-CONTAINING PROTEIN 3C"/>
    <property type="match status" value="1"/>
</dbReference>
<proteinExistence type="predicted"/>
<dbReference type="InterPro" id="IPR001895">
    <property type="entry name" value="RASGEF_cat_dom"/>
</dbReference>
<comment type="caution">
    <text evidence="4">The sequence shown here is derived from an EMBL/GenBank/DDBJ whole genome shotgun (WGS) entry which is preliminary data.</text>
</comment>
<evidence type="ECO:0000313" key="4">
    <source>
        <dbReference type="EMBL" id="KAI1904788.1"/>
    </source>
</evidence>
<dbReference type="EMBL" id="JAERUA010000001">
    <property type="protein sequence ID" value="KAI1904788.1"/>
    <property type="molecule type" value="Genomic_DNA"/>
</dbReference>
<feature type="compositionally biased region" description="Low complexity" evidence="2">
    <location>
        <begin position="7"/>
        <end position="16"/>
    </location>
</feature>
<organism evidence="4 5">
    <name type="scientific">Albula goreensis</name>
    <dbReference type="NCBI Taxonomy" id="1534307"/>
    <lineage>
        <taxon>Eukaryota</taxon>
        <taxon>Metazoa</taxon>
        <taxon>Chordata</taxon>
        <taxon>Craniata</taxon>
        <taxon>Vertebrata</taxon>
        <taxon>Euteleostomi</taxon>
        <taxon>Actinopterygii</taxon>
        <taxon>Neopterygii</taxon>
        <taxon>Teleostei</taxon>
        <taxon>Albuliformes</taxon>
        <taxon>Albulidae</taxon>
        <taxon>Albula</taxon>
    </lineage>
</organism>
<dbReference type="AlphaFoldDB" id="A0A8T3EBQ7"/>
<dbReference type="PROSITE" id="PS50009">
    <property type="entry name" value="RASGEF_CAT"/>
    <property type="match status" value="1"/>
</dbReference>
<dbReference type="GO" id="GO:0007264">
    <property type="term" value="P:small GTPase-mediated signal transduction"/>
    <property type="evidence" value="ECO:0007669"/>
    <property type="project" value="InterPro"/>
</dbReference>
<dbReference type="InterPro" id="IPR051853">
    <property type="entry name" value="SH2-Ras-GEF_adapter"/>
</dbReference>